<evidence type="ECO:0000259" key="1">
    <source>
        <dbReference type="Pfam" id="PF00899"/>
    </source>
</evidence>
<organism evidence="2 3">
    <name type="scientific">Posidoniimonas corsicana</name>
    <dbReference type="NCBI Taxonomy" id="1938618"/>
    <lineage>
        <taxon>Bacteria</taxon>
        <taxon>Pseudomonadati</taxon>
        <taxon>Planctomycetota</taxon>
        <taxon>Planctomycetia</taxon>
        <taxon>Pirellulales</taxon>
        <taxon>Lacipirellulaceae</taxon>
        <taxon>Posidoniimonas</taxon>
    </lineage>
</organism>
<dbReference type="GO" id="GO:0061504">
    <property type="term" value="P:cyclic threonylcarbamoyladenosine biosynthetic process"/>
    <property type="evidence" value="ECO:0007669"/>
    <property type="project" value="TreeGrafter"/>
</dbReference>
<dbReference type="NCBIfam" id="NF006077">
    <property type="entry name" value="PRK08223.1"/>
    <property type="match status" value="1"/>
</dbReference>
<dbReference type="InterPro" id="IPR035985">
    <property type="entry name" value="Ubiquitin-activating_enz"/>
</dbReference>
<proteinExistence type="predicted"/>
<reference evidence="2 3" key="1">
    <citation type="submission" date="2019-02" db="EMBL/GenBank/DDBJ databases">
        <title>Deep-cultivation of Planctomycetes and their phenomic and genomic characterization uncovers novel biology.</title>
        <authorList>
            <person name="Wiegand S."/>
            <person name="Jogler M."/>
            <person name="Boedeker C."/>
            <person name="Pinto D."/>
            <person name="Vollmers J."/>
            <person name="Rivas-Marin E."/>
            <person name="Kohn T."/>
            <person name="Peeters S.H."/>
            <person name="Heuer A."/>
            <person name="Rast P."/>
            <person name="Oberbeckmann S."/>
            <person name="Bunk B."/>
            <person name="Jeske O."/>
            <person name="Meyerdierks A."/>
            <person name="Storesund J.E."/>
            <person name="Kallscheuer N."/>
            <person name="Luecker S."/>
            <person name="Lage O.M."/>
            <person name="Pohl T."/>
            <person name="Merkel B.J."/>
            <person name="Hornburger P."/>
            <person name="Mueller R.-W."/>
            <person name="Bruemmer F."/>
            <person name="Labrenz M."/>
            <person name="Spormann A.M."/>
            <person name="Op Den Camp H."/>
            <person name="Overmann J."/>
            <person name="Amann R."/>
            <person name="Jetten M.S.M."/>
            <person name="Mascher T."/>
            <person name="Medema M.H."/>
            <person name="Devos D.P."/>
            <person name="Kaster A.-K."/>
            <person name="Ovreas L."/>
            <person name="Rohde M."/>
            <person name="Galperin M.Y."/>
            <person name="Jogler C."/>
        </authorList>
    </citation>
    <scope>NUCLEOTIDE SEQUENCE [LARGE SCALE GENOMIC DNA]</scope>
    <source>
        <strain evidence="2 3">KOR34</strain>
    </source>
</reference>
<dbReference type="PANTHER" id="PTHR43267:SF1">
    <property type="entry name" value="TRNA THREONYLCARBAMOYLADENOSINE DEHYDRATASE"/>
    <property type="match status" value="1"/>
</dbReference>
<evidence type="ECO:0000313" key="2">
    <source>
        <dbReference type="EMBL" id="TWT33797.1"/>
    </source>
</evidence>
<dbReference type="Proteomes" id="UP000316714">
    <property type="component" value="Unassembled WGS sequence"/>
</dbReference>
<gene>
    <name evidence="2" type="primary">moeZ_2</name>
    <name evidence="2" type="ORF">KOR34_36310</name>
</gene>
<dbReference type="GO" id="GO:0008641">
    <property type="term" value="F:ubiquitin-like modifier activating enzyme activity"/>
    <property type="evidence" value="ECO:0007669"/>
    <property type="project" value="InterPro"/>
</dbReference>
<dbReference type="PANTHER" id="PTHR43267">
    <property type="entry name" value="TRNA THREONYLCARBAMOYLADENOSINE DEHYDRATASE"/>
    <property type="match status" value="1"/>
</dbReference>
<feature type="domain" description="THIF-type NAD/FAD binding fold" evidence="1">
    <location>
        <begin position="28"/>
        <end position="277"/>
    </location>
</feature>
<dbReference type="GO" id="GO:0016779">
    <property type="term" value="F:nucleotidyltransferase activity"/>
    <property type="evidence" value="ECO:0007669"/>
    <property type="project" value="UniProtKB-KW"/>
</dbReference>
<dbReference type="CDD" id="cd01483">
    <property type="entry name" value="E1_enzyme_family"/>
    <property type="match status" value="1"/>
</dbReference>
<dbReference type="GO" id="GO:0061503">
    <property type="term" value="F:tRNA threonylcarbamoyladenosine dehydratase"/>
    <property type="evidence" value="ECO:0007669"/>
    <property type="project" value="TreeGrafter"/>
</dbReference>
<dbReference type="AlphaFoldDB" id="A0A5C5V7K0"/>
<dbReference type="InterPro" id="IPR000594">
    <property type="entry name" value="ThiF_NAD_FAD-bd"/>
</dbReference>
<keyword evidence="2" id="KW-0808">Transferase</keyword>
<dbReference type="Pfam" id="PF00899">
    <property type="entry name" value="ThiF"/>
    <property type="match status" value="1"/>
</dbReference>
<sequence>MVCDSAVAPTAPMGREQETVWNYQRAFERNIGLIDEEEQLRLRNSRVAIAGMGGVGGVHLMTLARLGIGRFTIADPDVFTVANFNRQYGATVPNLGRNKAEAMAEAALGVNPELDIRVMPSKVGPQNIDEFLSDADLYVDGLDFFATDARRLVFGQAARQGVWSITAGPIGFSTAWITFDPKGMSFDDYFDMRDDMDELDRLVAFVIGLTPRATHLPYTDLSKASIAEQRGPSASLACRLASGVLAAEAIAVLLRPHETKPAPHFFQFDAYRRKLSRGRLAFGNRGVLQRIKRAVLKRRILGGFADDPGAV</sequence>
<protein>
    <submittedName>
        <fullName evidence="2">Putative adenylyltransferase/sulfurtransferase MoeZ</fullName>
    </submittedName>
</protein>
<accession>A0A5C5V7K0</accession>
<dbReference type="OrthoDB" id="9804150at2"/>
<dbReference type="SUPFAM" id="SSF69572">
    <property type="entry name" value="Activating enzymes of the ubiquitin-like proteins"/>
    <property type="match status" value="1"/>
</dbReference>
<dbReference type="Gene3D" id="3.40.50.720">
    <property type="entry name" value="NAD(P)-binding Rossmann-like Domain"/>
    <property type="match status" value="1"/>
</dbReference>
<keyword evidence="3" id="KW-1185">Reference proteome</keyword>
<name>A0A5C5V7K0_9BACT</name>
<evidence type="ECO:0000313" key="3">
    <source>
        <dbReference type="Proteomes" id="UP000316714"/>
    </source>
</evidence>
<comment type="caution">
    <text evidence="2">The sequence shown here is derived from an EMBL/GenBank/DDBJ whole genome shotgun (WGS) entry which is preliminary data.</text>
</comment>
<keyword evidence="2" id="KW-0548">Nucleotidyltransferase</keyword>
<dbReference type="InterPro" id="IPR045886">
    <property type="entry name" value="ThiF/MoeB/HesA"/>
</dbReference>
<dbReference type="EMBL" id="SIHJ01000002">
    <property type="protein sequence ID" value="TWT33797.1"/>
    <property type="molecule type" value="Genomic_DNA"/>
</dbReference>